<feature type="region of interest" description="Disordered" evidence="1">
    <location>
        <begin position="22"/>
        <end position="48"/>
    </location>
</feature>
<feature type="non-terminal residue" evidence="2">
    <location>
        <position position="1"/>
    </location>
</feature>
<proteinExistence type="predicted"/>
<evidence type="ECO:0000256" key="1">
    <source>
        <dbReference type="SAM" id="MobiDB-lite"/>
    </source>
</evidence>
<accession>A0A9N9K7T5</accession>
<dbReference type="Proteomes" id="UP000789405">
    <property type="component" value="Unassembled WGS sequence"/>
</dbReference>
<dbReference type="AlphaFoldDB" id="A0A9N9K7T5"/>
<evidence type="ECO:0000313" key="2">
    <source>
        <dbReference type="EMBL" id="CAG8816037.1"/>
    </source>
</evidence>
<dbReference type="EMBL" id="CAJVPY010053362">
    <property type="protein sequence ID" value="CAG8816037.1"/>
    <property type="molecule type" value="Genomic_DNA"/>
</dbReference>
<protein>
    <submittedName>
        <fullName evidence="2">25308_t:CDS:1</fullName>
    </submittedName>
</protein>
<comment type="caution">
    <text evidence="2">The sequence shown here is derived from an EMBL/GenBank/DDBJ whole genome shotgun (WGS) entry which is preliminary data.</text>
</comment>
<evidence type="ECO:0000313" key="3">
    <source>
        <dbReference type="Proteomes" id="UP000789405"/>
    </source>
</evidence>
<gene>
    <name evidence="2" type="ORF">DERYTH_LOCUS26217</name>
</gene>
<sequence>SVASNMSNKKTKSVNINPFSIAAQLKEGSNNDVDDESSRTDEDINNPH</sequence>
<name>A0A9N9K7T5_9GLOM</name>
<keyword evidence="3" id="KW-1185">Reference proteome</keyword>
<organism evidence="2 3">
    <name type="scientific">Dentiscutata erythropus</name>
    <dbReference type="NCBI Taxonomy" id="1348616"/>
    <lineage>
        <taxon>Eukaryota</taxon>
        <taxon>Fungi</taxon>
        <taxon>Fungi incertae sedis</taxon>
        <taxon>Mucoromycota</taxon>
        <taxon>Glomeromycotina</taxon>
        <taxon>Glomeromycetes</taxon>
        <taxon>Diversisporales</taxon>
        <taxon>Gigasporaceae</taxon>
        <taxon>Dentiscutata</taxon>
    </lineage>
</organism>
<reference evidence="2" key="1">
    <citation type="submission" date="2021-06" db="EMBL/GenBank/DDBJ databases">
        <authorList>
            <person name="Kallberg Y."/>
            <person name="Tangrot J."/>
            <person name="Rosling A."/>
        </authorList>
    </citation>
    <scope>NUCLEOTIDE SEQUENCE</scope>
    <source>
        <strain evidence="2">MA453B</strain>
    </source>
</reference>